<name>A0A3S4F281_9PEZI</name>
<dbReference type="EMBL" id="OUUZ01000009">
    <property type="protein sequence ID" value="SPQ22545.1"/>
    <property type="molecule type" value="Genomic_DNA"/>
</dbReference>
<feature type="compositionally biased region" description="Low complexity" evidence="1">
    <location>
        <begin position="633"/>
        <end position="648"/>
    </location>
</feature>
<accession>A0A3S4F281</accession>
<feature type="compositionally biased region" description="Acidic residues" evidence="1">
    <location>
        <begin position="781"/>
        <end position="795"/>
    </location>
</feature>
<dbReference type="AlphaFoldDB" id="A0A3S4F281"/>
<evidence type="ECO:0000313" key="3">
    <source>
        <dbReference type="Proteomes" id="UP000289323"/>
    </source>
</evidence>
<proteinExistence type="predicted"/>
<feature type="compositionally biased region" description="Low complexity" evidence="1">
    <location>
        <begin position="721"/>
        <end position="739"/>
    </location>
</feature>
<feature type="compositionally biased region" description="Pro residues" evidence="1">
    <location>
        <begin position="620"/>
        <end position="632"/>
    </location>
</feature>
<gene>
    <name evidence="2" type="ORF">TT172_LOCUS4964</name>
</gene>
<protein>
    <submittedName>
        <fullName evidence="2">549f8137-d5ff-47e5-a952-475907ae4f30</fullName>
    </submittedName>
</protein>
<feature type="compositionally biased region" description="Acidic residues" evidence="1">
    <location>
        <begin position="561"/>
        <end position="579"/>
    </location>
</feature>
<feature type="region of interest" description="Disordered" evidence="1">
    <location>
        <begin position="689"/>
        <end position="795"/>
    </location>
</feature>
<sequence>MELAGLRATVDAERHGLYESVFRAFDSLLRVTSPRKNQAAGPKSLLAMCLRKVPAYIAELEEWERRDSEENGTKSAVQGAGVSFEIYSELESLGAVDGWRHLCLLARAHGVHMIQDAASEGLLEDPVTALLIRLCLEYMPAMECMDLLKIYLYRQYPKPQPANDDLFSAPALRPLQILRCCDPTGTTLMPRMLADLLADGLLPADWILTARFADLWPATVRLLTQTKPCPDAVDFVVTGLELLCDMAAPTRPRGIPQTRVRGKPQNTLISIVAALGSLVLLSEDGLNMNAECSAARSETLKRRIEYVTATCSERLRHRRKGGRKFGTYILALCAFLSLETVPASAAVVETAWKGVKSCRGNPNLMLQYDATAALMSHVAYHCGRGIGLAPHVYLSRLCDKLETLDLPGGALSNMRVDGAFRLAEHTGDLRDLAYAESLRATVAAGCSTPEQTRNGGVKRKVSSFSGIRWDDGISEWVAATPATDLRPTGRFPRLRSKRMGMEQAENASDTNQHDEADAGWSSEGESAGSASETDGEDETISPNTEASSTRTPSEPKPGSESESESEPEPEPEPESDLQSDLELQPELRPPHPEDDNNHDYADDDSGNPASPASPADPLTQSPPPAPPAPPLPKQSSPPAGGRFRFLAARPRRLSRRITIAITPAGDELALDGPDITANDNADHADKHDVVTMNSWGGGGGGESWLGRKKPARFSRPAGLVSSSTSTPPLAAAASAAATSGCSNSEKGEKKTKKKRVARASLVYLRPVSGASRAARERGGEEEGVGGGSDDELSFL</sequence>
<reference evidence="2 3" key="1">
    <citation type="submission" date="2018-04" db="EMBL/GenBank/DDBJ databases">
        <authorList>
            <person name="Huttner S."/>
            <person name="Dainat J."/>
        </authorList>
    </citation>
    <scope>NUCLEOTIDE SEQUENCE [LARGE SCALE GENOMIC DNA]</scope>
</reference>
<organism evidence="2 3">
    <name type="scientific">Thermothielavioides terrestris</name>
    <dbReference type="NCBI Taxonomy" id="2587410"/>
    <lineage>
        <taxon>Eukaryota</taxon>
        <taxon>Fungi</taxon>
        <taxon>Dikarya</taxon>
        <taxon>Ascomycota</taxon>
        <taxon>Pezizomycotina</taxon>
        <taxon>Sordariomycetes</taxon>
        <taxon>Sordariomycetidae</taxon>
        <taxon>Sordariales</taxon>
        <taxon>Chaetomiaceae</taxon>
        <taxon>Thermothielavioides</taxon>
    </lineage>
</organism>
<feature type="compositionally biased region" description="Low complexity" evidence="1">
    <location>
        <begin position="518"/>
        <end position="532"/>
    </location>
</feature>
<evidence type="ECO:0000256" key="1">
    <source>
        <dbReference type="SAM" id="MobiDB-lite"/>
    </source>
</evidence>
<evidence type="ECO:0000313" key="2">
    <source>
        <dbReference type="EMBL" id="SPQ22545.1"/>
    </source>
</evidence>
<feature type="compositionally biased region" description="Polar residues" evidence="1">
    <location>
        <begin position="540"/>
        <end position="551"/>
    </location>
</feature>
<dbReference type="Proteomes" id="UP000289323">
    <property type="component" value="Unassembled WGS sequence"/>
</dbReference>
<feature type="compositionally biased region" description="Basic and acidic residues" evidence="1">
    <location>
        <begin position="588"/>
        <end position="600"/>
    </location>
</feature>
<feature type="region of interest" description="Disordered" evidence="1">
    <location>
        <begin position="499"/>
        <end position="649"/>
    </location>
</feature>